<proteinExistence type="predicted"/>
<dbReference type="RefSeq" id="WP_014801360.1">
    <property type="nucleotide sequence ID" value="NC_018020.1"/>
</dbReference>
<dbReference type="AlphaFoldDB" id="I4B0N2"/>
<reference evidence="1 2" key="1">
    <citation type="submission" date="2012-06" db="EMBL/GenBank/DDBJ databases">
        <title>The complete chromosome of genome of Turneriella parva DSM 21527.</title>
        <authorList>
            <consortium name="US DOE Joint Genome Institute (JGI-PGF)"/>
            <person name="Lucas S."/>
            <person name="Han J."/>
            <person name="Lapidus A."/>
            <person name="Bruce D."/>
            <person name="Goodwin L."/>
            <person name="Pitluck S."/>
            <person name="Peters L."/>
            <person name="Kyrpides N."/>
            <person name="Mavromatis K."/>
            <person name="Ivanova N."/>
            <person name="Mikhailova N."/>
            <person name="Chertkov O."/>
            <person name="Detter J.C."/>
            <person name="Tapia R."/>
            <person name="Han C."/>
            <person name="Land M."/>
            <person name="Hauser L."/>
            <person name="Markowitz V."/>
            <person name="Cheng J.-F."/>
            <person name="Hugenholtz P."/>
            <person name="Woyke T."/>
            <person name="Wu D."/>
            <person name="Gronow S."/>
            <person name="Wellnitz S."/>
            <person name="Brambilla E."/>
            <person name="Klenk H.-P."/>
            <person name="Eisen J.A."/>
        </authorList>
    </citation>
    <scope>NUCLEOTIDE SEQUENCE [LARGE SCALE GENOMIC DNA]</scope>
    <source>
        <strain evidence="2">ATCC BAA-1111 / DSM 21527 / NCTC 11395 / H</strain>
    </source>
</reference>
<name>I4B0N2_TURPD</name>
<keyword evidence="2" id="KW-1185">Reference proteome</keyword>
<dbReference type="Proteomes" id="UP000006048">
    <property type="component" value="Chromosome"/>
</dbReference>
<sequence>MPRNNIQILFNELEREAQSAEEVFLLADKNRHTLKAAYASLLSTLGGVREKLKDYPQAAAGKRIRLVETLLNDLLLRHETERRHFNALGFLLSRLRTNLASEILEPRLYGKIREALLNEANLARLREKYPDADAVLTAPAPVRQKVAKPVKLLLIGASGLHFAIPVQKLVKKTAPGPVAEKLQQIGYLSSPLPAGGKFGQTPRLHVAYLDLRGQKRMIECDEYFTPVQMMQKTLKDRVSYAASNGARPGEQRGQLTFYGRRFFLYGARLSYTVRTGDRTRAS</sequence>
<evidence type="ECO:0000313" key="1">
    <source>
        <dbReference type="EMBL" id="AFM10839.1"/>
    </source>
</evidence>
<gene>
    <name evidence="1" type="ordered locus">Turpa_0177</name>
</gene>
<dbReference type="STRING" id="869212.Turpa_0177"/>
<accession>I4B0N2</accession>
<dbReference type="EMBL" id="CP002959">
    <property type="protein sequence ID" value="AFM10839.1"/>
    <property type="molecule type" value="Genomic_DNA"/>
</dbReference>
<dbReference type="HOGENOM" id="CLU_986748_0_0_12"/>
<dbReference type="KEGG" id="tpx:Turpa_0177"/>
<organism evidence="1 2">
    <name type="scientific">Turneriella parva (strain ATCC BAA-1111 / DSM 21527 / NCTC 11395 / H)</name>
    <name type="common">Leptospira parva</name>
    <dbReference type="NCBI Taxonomy" id="869212"/>
    <lineage>
        <taxon>Bacteria</taxon>
        <taxon>Pseudomonadati</taxon>
        <taxon>Spirochaetota</taxon>
        <taxon>Spirochaetia</taxon>
        <taxon>Leptospirales</taxon>
        <taxon>Leptospiraceae</taxon>
        <taxon>Turneriella</taxon>
    </lineage>
</organism>
<evidence type="ECO:0000313" key="2">
    <source>
        <dbReference type="Proteomes" id="UP000006048"/>
    </source>
</evidence>
<protein>
    <submittedName>
        <fullName evidence="1">Uncharacterized protein</fullName>
    </submittedName>
</protein>